<dbReference type="AlphaFoldDB" id="A0A0V0QVC6"/>
<dbReference type="PANTHER" id="PTHR24348">
    <property type="entry name" value="SERINE/THREONINE-PROTEIN KINASE UNC-51-RELATED"/>
    <property type="match status" value="1"/>
</dbReference>
<feature type="domain" description="Protein kinase" evidence="5">
    <location>
        <begin position="1"/>
        <end position="225"/>
    </location>
</feature>
<reference evidence="6 7" key="1">
    <citation type="journal article" date="2015" name="Sci. Rep.">
        <title>Genome of the facultative scuticociliatosis pathogen Pseudocohnilembus persalinus provides insight into its virulence through horizontal gene transfer.</title>
        <authorList>
            <person name="Xiong J."/>
            <person name="Wang G."/>
            <person name="Cheng J."/>
            <person name="Tian M."/>
            <person name="Pan X."/>
            <person name="Warren A."/>
            <person name="Jiang C."/>
            <person name="Yuan D."/>
            <person name="Miao W."/>
        </authorList>
    </citation>
    <scope>NUCLEOTIDE SEQUENCE [LARGE SCALE GENOMIC DNA]</scope>
    <source>
        <strain evidence="6">36N120E</strain>
    </source>
</reference>
<dbReference type="GO" id="GO:0000407">
    <property type="term" value="C:phagophore assembly site"/>
    <property type="evidence" value="ECO:0007669"/>
    <property type="project" value="TreeGrafter"/>
</dbReference>
<keyword evidence="7" id="KW-1185">Reference proteome</keyword>
<evidence type="ECO:0000256" key="4">
    <source>
        <dbReference type="ARBA" id="ARBA00022840"/>
    </source>
</evidence>
<dbReference type="PROSITE" id="PS00108">
    <property type="entry name" value="PROTEIN_KINASE_ST"/>
    <property type="match status" value="1"/>
</dbReference>
<dbReference type="GO" id="GO:0005776">
    <property type="term" value="C:autophagosome"/>
    <property type="evidence" value="ECO:0007669"/>
    <property type="project" value="TreeGrafter"/>
</dbReference>
<dbReference type="Proteomes" id="UP000054937">
    <property type="component" value="Unassembled WGS sequence"/>
</dbReference>
<dbReference type="InterPro" id="IPR011009">
    <property type="entry name" value="Kinase-like_dom_sf"/>
</dbReference>
<keyword evidence="2" id="KW-0547">Nucleotide-binding</keyword>
<dbReference type="InParanoid" id="A0A0V0QVC6"/>
<dbReference type="GO" id="GO:0005829">
    <property type="term" value="C:cytosol"/>
    <property type="evidence" value="ECO:0007669"/>
    <property type="project" value="TreeGrafter"/>
</dbReference>
<evidence type="ECO:0000256" key="3">
    <source>
        <dbReference type="ARBA" id="ARBA00022777"/>
    </source>
</evidence>
<dbReference type="GO" id="GO:0004674">
    <property type="term" value="F:protein serine/threonine kinase activity"/>
    <property type="evidence" value="ECO:0007669"/>
    <property type="project" value="InterPro"/>
</dbReference>
<dbReference type="Gene3D" id="3.30.200.20">
    <property type="entry name" value="Phosphorylase Kinase, domain 1"/>
    <property type="match status" value="1"/>
</dbReference>
<organism evidence="6 7">
    <name type="scientific">Pseudocohnilembus persalinus</name>
    <name type="common">Ciliate</name>
    <dbReference type="NCBI Taxonomy" id="266149"/>
    <lineage>
        <taxon>Eukaryota</taxon>
        <taxon>Sar</taxon>
        <taxon>Alveolata</taxon>
        <taxon>Ciliophora</taxon>
        <taxon>Intramacronucleata</taxon>
        <taxon>Oligohymenophorea</taxon>
        <taxon>Scuticociliatia</taxon>
        <taxon>Philasterida</taxon>
        <taxon>Pseudocohnilembidae</taxon>
        <taxon>Pseudocohnilembus</taxon>
    </lineage>
</organism>
<gene>
    <name evidence="6" type="ORF">PPERSA_01030</name>
</gene>
<dbReference type="InterPro" id="IPR045269">
    <property type="entry name" value="Atg1-like"/>
</dbReference>
<dbReference type="GO" id="GO:0016020">
    <property type="term" value="C:membrane"/>
    <property type="evidence" value="ECO:0007669"/>
    <property type="project" value="TreeGrafter"/>
</dbReference>
<dbReference type="CDD" id="cd00180">
    <property type="entry name" value="PKc"/>
    <property type="match status" value="1"/>
</dbReference>
<comment type="caution">
    <text evidence="6">The sequence shown here is derived from an EMBL/GenBank/DDBJ whole genome shotgun (WGS) entry which is preliminary data.</text>
</comment>
<name>A0A0V0QVC6_PSEPJ</name>
<evidence type="ECO:0000259" key="5">
    <source>
        <dbReference type="PROSITE" id="PS50011"/>
    </source>
</evidence>
<dbReference type="Gene3D" id="1.10.510.10">
    <property type="entry name" value="Transferase(Phosphotransferase) domain 1"/>
    <property type="match status" value="1"/>
</dbReference>
<dbReference type="PROSITE" id="PS50011">
    <property type="entry name" value="PROTEIN_KINASE_DOM"/>
    <property type="match status" value="1"/>
</dbReference>
<dbReference type="InterPro" id="IPR000719">
    <property type="entry name" value="Prot_kinase_dom"/>
</dbReference>
<dbReference type="GO" id="GO:0005524">
    <property type="term" value="F:ATP binding"/>
    <property type="evidence" value="ECO:0007669"/>
    <property type="project" value="UniProtKB-KW"/>
</dbReference>
<accession>A0A0V0QVC6</accession>
<evidence type="ECO:0000256" key="2">
    <source>
        <dbReference type="ARBA" id="ARBA00022741"/>
    </source>
</evidence>
<protein>
    <submittedName>
        <fullName evidence="6">Protein kinase-like domain</fullName>
    </submittedName>
</protein>
<dbReference type="Pfam" id="PF00069">
    <property type="entry name" value="Pkinase"/>
    <property type="match status" value="1"/>
</dbReference>
<sequence length="225" mass="25956">MYAAIKIQDIDKLEKKFAESEVKITNYLNNEMTNQIKVNSHNVVKVYDHFKNDQFYVCCLEYCNDGDLSKYIKKNYKQGQVPEDDAIQIFKQIINSYQSLYENEIVHRDIKPDNIFVHNGVFKMGDFGLSKQILETDGTETNLGSNVYKAPEIGKPRNYNYKVDIYSLGVVFFQILFGYKHTINEHRRTGKIVASNINLNTKGITIRENTVFQSDGCKLINPLTG</sequence>
<evidence type="ECO:0000313" key="6">
    <source>
        <dbReference type="EMBL" id="KRX05952.1"/>
    </source>
</evidence>
<dbReference type="SMART" id="SM00220">
    <property type="entry name" value="S_TKc"/>
    <property type="match status" value="1"/>
</dbReference>
<evidence type="ECO:0000256" key="1">
    <source>
        <dbReference type="ARBA" id="ARBA00022679"/>
    </source>
</evidence>
<dbReference type="OrthoDB" id="341578at2759"/>
<evidence type="ECO:0000313" key="7">
    <source>
        <dbReference type="Proteomes" id="UP000054937"/>
    </source>
</evidence>
<proteinExistence type="predicted"/>
<keyword evidence="3 6" id="KW-0418">Kinase</keyword>
<keyword evidence="4" id="KW-0067">ATP-binding</keyword>
<dbReference type="GO" id="GO:0000045">
    <property type="term" value="P:autophagosome assembly"/>
    <property type="evidence" value="ECO:0007669"/>
    <property type="project" value="TreeGrafter"/>
</dbReference>
<dbReference type="PANTHER" id="PTHR24348:SF22">
    <property type="entry name" value="NON-SPECIFIC SERINE_THREONINE PROTEIN KINASE"/>
    <property type="match status" value="1"/>
</dbReference>
<dbReference type="OMA" id="HTINEHR"/>
<dbReference type="GO" id="GO:0010506">
    <property type="term" value="P:regulation of autophagy"/>
    <property type="evidence" value="ECO:0007669"/>
    <property type="project" value="InterPro"/>
</dbReference>
<dbReference type="SUPFAM" id="SSF56112">
    <property type="entry name" value="Protein kinase-like (PK-like)"/>
    <property type="match status" value="1"/>
</dbReference>
<dbReference type="EMBL" id="LDAU01000102">
    <property type="protein sequence ID" value="KRX05952.1"/>
    <property type="molecule type" value="Genomic_DNA"/>
</dbReference>
<keyword evidence="1" id="KW-0808">Transferase</keyword>
<dbReference type="InterPro" id="IPR008271">
    <property type="entry name" value="Ser/Thr_kinase_AS"/>
</dbReference>